<dbReference type="InterPro" id="IPR005178">
    <property type="entry name" value="Ostalpha/TMEM184C"/>
</dbReference>
<feature type="transmembrane region" description="Helical" evidence="6">
    <location>
        <begin position="281"/>
        <end position="308"/>
    </location>
</feature>
<feature type="region of interest" description="Disordered" evidence="5">
    <location>
        <begin position="114"/>
        <end position="182"/>
    </location>
</feature>
<dbReference type="GO" id="GO:0016020">
    <property type="term" value="C:membrane"/>
    <property type="evidence" value="ECO:0007669"/>
    <property type="project" value="UniProtKB-SubCell"/>
</dbReference>
<feature type="transmembrane region" description="Helical" evidence="6">
    <location>
        <begin position="420"/>
        <end position="442"/>
    </location>
</feature>
<organism evidence="7 8">
    <name type="scientific">Discostella pseudostelligera</name>
    <dbReference type="NCBI Taxonomy" id="259834"/>
    <lineage>
        <taxon>Eukaryota</taxon>
        <taxon>Sar</taxon>
        <taxon>Stramenopiles</taxon>
        <taxon>Ochrophyta</taxon>
        <taxon>Bacillariophyta</taxon>
        <taxon>Coscinodiscophyceae</taxon>
        <taxon>Thalassiosirophycidae</taxon>
        <taxon>Stephanodiscales</taxon>
        <taxon>Stephanodiscaceae</taxon>
        <taxon>Discostella</taxon>
    </lineage>
</organism>
<feature type="compositionally biased region" description="Polar residues" evidence="5">
    <location>
        <begin position="57"/>
        <end position="73"/>
    </location>
</feature>
<feature type="transmembrane region" description="Helical" evidence="6">
    <location>
        <begin position="506"/>
        <end position="527"/>
    </location>
</feature>
<gene>
    <name evidence="7" type="ORF">ACHAWU_008113</name>
</gene>
<feature type="region of interest" description="Disordered" evidence="5">
    <location>
        <begin position="386"/>
        <end position="409"/>
    </location>
</feature>
<keyword evidence="4 6" id="KW-0472">Membrane</keyword>
<feature type="transmembrane region" description="Helical" evidence="6">
    <location>
        <begin position="320"/>
        <end position="341"/>
    </location>
</feature>
<keyword evidence="3 6" id="KW-1133">Transmembrane helix</keyword>
<keyword evidence="8" id="KW-1185">Reference proteome</keyword>
<feature type="region of interest" description="Disordered" evidence="5">
    <location>
        <begin position="1"/>
        <end position="73"/>
    </location>
</feature>
<dbReference type="Pfam" id="PF03619">
    <property type="entry name" value="Solute_trans_a"/>
    <property type="match status" value="2"/>
</dbReference>
<evidence type="ECO:0000313" key="7">
    <source>
        <dbReference type="EMBL" id="KAL3763204.1"/>
    </source>
</evidence>
<sequence length="738" mass="82539">MVMATKIKSDEAAPPDATGSSEHEFTSIGVGEFNDDEEGFIDVNVSNGEDYDEHSSSKLQENSNTDESSLQQPEMSPLMIVEADDSTALHDNINLSSSSPLPGKSPLRIITQMRSRHSKSGTIGDDSDDGNDDGVRDNYKSPTPRTCLRRKNSRNGNYQRIGGDDYPVTPNSDMSHVSGRPATGMKCSRIRRICRESTTHVLRTTVSVMNFLARVLLWGSFLAMIVGVVWYSRELKINGTDPHLIAWFSAGAFVLLGFPIAMCGIIMHLKNYYQPNVQCYVVRILWMVPIYSIESWLCLRFHTLAIYIETLRDCYESYVLYSFFQFLIEVLGGEEALVLMLKDKSPTRGAHIWGLGCCLKPWAMGQPVSCRVSYTPDKTKRIGGMMAPSTPRSLGGDGSGSRQPLSPHRPVKRVQWTSPFFVKCKFGVLQYVLLKFVSSIFVMLLEMGDWYKEGDFTPRGGYLYICILTNLSQCWALYCLVFFYYALKNELSPIRPVGKFLSVKALVFFTWWQSLGITILFQMGMIPHYTSFDNGREWTSEAVAKGLQDWLICIEMFCAAIVHTFVFPHTDYLEPLGIAQRSHMTNGGTRRLGRKGRHGYRRGGDRSSSSRGSEDAESSGGFDVELGSGDLMSASTDSCSTIDESGKDTARVGAPSLGSPRQQRQGFVRALLDSTVPRDVLDESVGIFKGEFNVEKKTLLHHAATSDEYDLFSRSSKRHKAMIRTKQPAAKKLIYAER</sequence>
<evidence type="ECO:0000256" key="2">
    <source>
        <dbReference type="ARBA" id="ARBA00022692"/>
    </source>
</evidence>
<evidence type="ECO:0000256" key="4">
    <source>
        <dbReference type="ARBA" id="ARBA00023136"/>
    </source>
</evidence>
<feature type="transmembrane region" description="Helical" evidence="6">
    <location>
        <begin position="211"/>
        <end position="232"/>
    </location>
</feature>
<dbReference type="SMART" id="SM01417">
    <property type="entry name" value="Solute_trans_a"/>
    <property type="match status" value="1"/>
</dbReference>
<protein>
    <submittedName>
        <fullName evidence="7">Uncharacterized protein</fullName>
    </submittedName>
</protein>
<name>A0ABD3MGM6_9STRA</name>
<reference evidence="7 8" key="1">
    <citation type="submission" date="2024-10" db="EMBL/GenBank/DDBJ databases">
        <title>Updated reference genomes for cyclostephanoid diatoms.</title>
        <authorList>
            <person name="Roberts W.R."/>
            <person name="Alverson A.J."/>
        </authorList>
    </citation>
    <scope>NUCLEOTIDE SEQUENCE [LARGE SCALE GENOMIC DNA]</scope>
    <source>
        <strain evidence="7 8">AJA232-27</strain>
    </source>
</reference>
<dbReference type="PANTHER" id="PTHR23423">
    <property type="entry name" value="ORGANIC SOLUTE TRANSPORTER-RELATED"/>
    <property type="match status" value="1"/>
</dbReference>
<evidence type="ECO:0000256" key="5">
    <source>
        <dbReference type="SAM" id="MobiDB-lite"/>
    </source>
</evidence>
<dbReference type="Proteomes" id="UP001530293">
    <property type="component" value="Unassembled WGS sequence"/>
</dbReference>
<feature type="compositionally biased region" description="Basic residues" evidence="5">
    <location>
        <begin position="591"/>
        <end position="601"/>
    </location>
</feature>
<feature type="transmembrane region" description="Helical" evidence="6">
    <location>
        <begin position="462"/>
        <end position="485"/>
    </location>
</feature>
<proteinExistence type="predicted"/>
<accession>A0ABD3MGM6</accession>
<evidence type="ECO:0000313" key="8">
    <source>
        <dbReference type="Proteomes" id="UP001530293"/>
    </source>
</evidence>
<comment type="subcellular location">
    <subcellularLocation>
        <location evidence="1">Membrane</location>
        <topology evidence="1">Multi-pass membrane protein</topology>
    </subcellularLocation>
</comment>
<feature type="transmembrane region" description="Helical" evidence="6">
    <location>
        <begin position="244"/>
        <end position="269"/>
    </location>
</feature>
<evidence type="ECO:0000256" key="3">
    <source>
        <dbReference type="ARBA" id="ARBA00022989"/>
    </source>
</evidence>
<evidence type="ECO:0000256" key="6">
    <source>
        <dbReference type="SAM" id="Phobius"/>
    </source>
</evidence>
<dbReference type="EMBL" id="JALLBG020000125">
    <property type="protein sequence ID" value="KAL3763204.1"/>
    <property type="molecule type" value="Genomic_DNA"/>
</dbReference>
<feature type="compositionally biased region" description="Polar residues" evidence="5">
    <location>
        <begin position="633"/>
        <end position="643"/>
    </location>
</feature>
<evidence type="ECO:0000256" key="1">
    <source>
        <dbReference type="ARBA" id="ARBA00004141"/>
    </source>
</evidence>
<feature type="region of interest" description="Disordered" evidence="5">
    <location>
        <begin position="584"/>
        <end position="661"/>
    </location>
</feature>
<keyword evidence="2 6" id="KW-0812">Transmembrane</keyword>
<dbReference type="AlphaFoldDB" id="A0ABD3MGM6"/>
<comment type="caution">
    <text evidence="7">The sequence shown here is derived from an EMBL/GenBank/DDBJ whole genome shotgun (WGS) entry which is preliminary data.</text>
</comment>